<evidence type="ECO:0000256" key="3">
    <source>
        <dbReference type="ARBA" id="ARBA00022946"/>
    </source>
</evidence>
<comment type="subcellular location">
    <subcellularLocation>
        <location evidence="1">Mitochondrion</location>
    </subcellularLocation>
</comment>
<organism evidence="10 11">
    <name type="scientific">Amphibalanus amphitrite</name>
    <name type="common">Striped barnacle</name>
    <name type="synonym">Balanus amphitrite</name>
    <dbReference type="NCBI Taxonomy" id="1232801"/>
    <lineage>
        <taxon>Eukaryota</taxon>
        <taxon>Metazoa</taxon>
        <taxon>Ecdysozoa</taxon>
        <taxon>Arthropoda</taxon>
        <taxon>Crustacea</taxon>
        <taxon>Multicrustacea</taxon>
        <taxon>Cirripedia</taxon>
        <taxon>Thoracica</taxon>
        <taxon>Thoracicalcarea</taxon>
        <taxon>Balanomorpha</taxon>
        <taxon>Balanoidea</taxon>
        <taxon>Balanidae</taxon>
        <taxon>Amphibalaninae</taxon>
        <taxon>Amphibalanus</taxon>
    </lineage>
</organism>
<dbReference type="GO" id="GO:0005763">
    <property type="term" value="C:mitochondrial small ribosomal subunit"/>
    <property type="evidence" value="ECO:0007669"/>
    <property type="project" value="InterPro"/>
</dbReference>
<dbReference type="PANTHER" id="PTHR13231:SF3">
    <property type="entry name" value="SMALL RIBOSOMAL SUBUNIT PROTEIN MS31"/>
    <property type="match status" value="1"/>
</dbReference>
<evidence type="ECO:0000256" key="5">
    <source>
        <dbReference type="ARBA" id="ARBA00023128"/>
    </source>
</evidence>
<sequence length="335" mass="37142">MAFVLRGPGLRRGVSVIRPTWLGMTRWHTADDRNFSSEGPKAPDDKQDRATPKDKIKLKQEEARSKLNSLLESIEKQRTVAPSATDRAGQGVSERLARPGGRPRPKNVVPNKKHAPTAAAESGGAPHRPQRQPTLDEQVAAAAREVASSLAGDPAQTERDLLTKLTGDPEQPAAGQAQLSELMSGMKVDQRPAEADRPGRSQQVRRQVGDQRAETVRQARRERPPAAPRQGGSVIDDVDLNKGNRLGIFDNLPPPEASTGLDQEAEVGFHEHVFLEERLEPWCPPRGPIRQFMELVCVALGKNPWLTVQEKHEHIEWFREYFAGKQKLLQELKAV</sequence>
<keyword evidence="4 10" id="KW-0689">Ribosomal protein</keyword>
<keyword evidence="3" id="KW-0809">Transit peptide</keyword>
<dbReference type="Proteomes" id="UP000440578">
    <property type="component" value="Unassembled WGS sequence"/>
</dbReference>
<feature type="region of interest" description="Disordered" evidence="9">
    <location>
        <begin position="185"/>
        <end position="237"/>
    </location>
</feature>
<protein>
    <recommendedName>
        <fullName evidence="7">Small ribosomal subunit protein mS31</fullName>
    </recommendedName>
    <alternativeName>
        <fullName evidence="8">28S ribosomal protein S31, mitochondrial</fullName>
    </alternativeName>
</protein>
<feature type="region of interest" description="Disordered" evidence="9">
    <location>
        <begin position="31"/>
        <end position="136"/>
    </location>
</feature>
<comment type="caution">
    <text evidence="10">The sequence shown here is derived from an EMBL/GenBank/DDBJ whole genome shotgun (WGS) entry which is preliminary data.</text>
</comment>
<evidence type="ECO:0000256" key="8">
    <source>
        <dbReference type="ARBA" id="ARBA00035363"/>
    </source>
</evidence>
<keyword evidence="5" id="KW-0496">Mitochondrion</keyword>
<gene>
    <name evidence="10" type="primary">MRPS31</name>
    <name evidence="10" type="ORF">FJT64_000275</name>
</gene>
<evidence type="ECO:0000313" key="11">
    <source>
        <dbReference type="Proteomes" id="UP000440578"/>
    </source>
</evidence>
<dbReference type="GO" id="GO:0003735">
    <property type="term" value="F:structural constituent of ribosome"/>
    <property type="evidence" value="ECO:0007669"/>
    <property type="project" value="InterPro"/>
</dbReference>
<feature type="compositionally biased region" description="Basic and acidic residues" evidence="9">
    <location>
        <begin position="188"/>
        <end position="199"/>
    </location>
</feature>
<keyword evidence="11" id="KW-1185">Reference proteome</keyword>
<evidence type="ECO:0000256" key="1">
    <source>
        <dbReference type="ARBA" id="ARBA00004173"/>
    </source>
</evidence>
<feature type="compositionally biased region" description="Basic residues" evidence="9">
    <location>
        <begin position="101"/>
        <end position="115"/>
    </location>
</feature>
<evidence type="ECO:0000256" key="4">
    <source>
        <dbReference type="ARBA" id="ARBA00022980"/>
    </source>
</evidence>
<evidence type="ECO:0000256" key="7">
    <source>
        <dbReference type="ARBA" id="ARBA00035133"/>
    </source>
</evidence>
<comment type="similarity">
    <text evidence="2">Belongs to the mitochondrion-specific ribosomal protein mS31 family.</text>
</comment>
<name>A0A6A4WII7_AMPAM</name>
<evidence type="ECO:0000256" key="6">
    <source>
        <dbReference type="ARBA" id="ARBA00023274"/>
    </source>
</evidence>
<feature type="compositionally biased region" description="Basic and acidic residues" evidence="9">
    <location>
        <begin position="207"/>
        <end position="224"/>
    </location>
</feature>
<proteinExistence type="inferred from homology"/>
<accession>A0A6A4WII7</accession>
<dbReference type="Pfam" id="PF15433">
    <property type="entry name" value="MRP-S31"/>
    <property type="match status" value="2"/>
</dbReference>
<feature type="compositionally biased region" description="Basic and acidic residues" evidence="9">
    <location>
        <begin position="31"/>
        <end position="65"/>
    </location>
</feature>
<evidence type="ECO:0000256" key="2">
    <source>
        <dbReference type="ARBA" id="ARBA00011057"/>
    </source>
</evidence>
<dbReference type="AlphaFoldDB" id="A0A6A4WII7"/>
<reference evidence="10 11" key="1">
    <citation type="submission" date="2019-07" db="EMBL/GenBank/DDBJ databases">
        <title>Draft genome assembly of a fouling barnacle, Amphibalanus amphitrite (Darwin, 1854): The first reference genome for Thecostraca.</title>
        <authorList>
            <person name="Kim W."/>
        </authorList>
    </citation>
    <scope>NUCLEOTIDE SEQUENCE [LARGE SCALE GENOMIC DNA]</scope>
    <source>
        <strain evidence="10">SNU_AA5</strain>
        <tissue evidence="10">Soma without cirri and trophi</tissue>
    </source>
</reference>
<dbReference type="InterPro" id="IPR026299">
    <property type="entry name" value="MRP-S31"/>
</dbReference>
<dbReference type="PANTHER" id="PTHR13231">
    <property type="entry name" value="MITOCHONDRIAL RIBOSOMAL PROTEIN S31"/>
    <property type="match status" value="1"/>
</dbReference>
<dbReference type="EMBL" id="VIIS01000780">
    <property type="protein sequence ID" value="KAF0305079.1"/>
    <property type="molecule type" value="Genomic_DNA"/>
</dbReference>
<keyword evidence="6" id="KW-0687">Ribonucleoprotein</keyword>
<dbReference type="OrthoDB" id="5989925at2759"/>
<evidence type="ECO:0000256" key="9">
    <source>
        <dbReference type="SAM" id="MobiDB-lite"/>
    </source>
</evidence>
<evidence type="ECO:0000313" key="10">
    <source>
        <dbReference type="EMBL" id="KAF0305079.1"/>
    </source>
</evidence>